<protein>
    <submittedName>
        <fullName evidence="3">Uncharacterized protein</fullName>
    </submittedName>
</protein>
<feature type="chain" id="PRO_5037273205" evidence="1">
    <location>
        <begin position="30"/>
        <end position="140"/>
    </location>
</feature>
<feature type="signal peptide" evidence="1">
    <location>
        <begin position="1"/>
        <end position="29"/>
    </location>
</feature>
<keyword evidence="1" id="KW-0732">Signal</keyword>
<dbReference type="AlphaFoldDB" id="A0A914ZMV0"/>
<dbReference type="Proteomes" id="UP000887569">
    <property type="component" value="Unplaced"/>
</dbReference>
<evidence type="ECO:0000313" key="2">
    <source>
        <dbReference type="Proteomes" id="UP000887569"/>
    </source>
</evidence>
<organism evidence="2 3">
    <name type="scientific">Parascaris univalens</name>
    <name type="common">Nematode worm</name>
    <dbReference type="NCBI Taxonomy" id="6257"/>
    <lineage>
        <taxon>Eukaryota</taxon>
        <taxon>Metazoa</taxon>
        <taxon>Ecdysozoa</taxon>
        <taxon>Nematoda</taxon>
        <taxon>Chromadorea</taxon>
        <taxon>Rhabditida</taxon>
        <taxon>Spirurina</taxon>
        <taxon>Ascaridomorpha</taxon>
        <taxon>Ascaridoidea</taxon>
        <taxon>Ascarididae</taxon>
        <taxon>Parascaris</taxon>
    </lineage>
</organism>
<proteinExistence type="predicted"/>
<name>A0A914ZMV0_PARUN</name>
<accession>A0A914ZMV0</accession>
<sequence length="140" mass="16013">GVLSSLSEMSKSVLTLFTLLFVFAVTVSASRQKRQLSPAVQLENELSPLIRLAALRDLGYYKRSFDYKRHLSPSLNVEDQLRRLIALQSVGKRHSPAEQYDEQLKLWRQLTEVGKKRAISPSADFLNQLSWSEFFDQAGR</sequence>
<reference evidence="3" key="1">
    <citation type="submission" date="2022-11" db="UniProtKB">
        <authorList>
            <consortium name="WormBaseParasite"/>
        </authorList>
    </citation>
    <scope>IDENTIFICATION</scope>
</reference>
<keyword evidence="2" id="KW-1185">Reference proteome</keyword>
<evidence type="ECO:0000256" key="1">
    <source>
        <dbReference type="SAM" id="SignalP"/>
    </source>
</evidence>
<evidence type="ECO:0000313" key="3">
    <source>
        <dbReference type="WBParaSite" id="PgB08_g064_t01"/>
    </source>
</evidence>
<dbReference type="WBParaSite" id="PgB08_g064_t01">
    <property type="protein sequence ID" value="PgB08_g064_t01"/>
    <property type="gene ID" value="PgB08_g064"/>
</dbReference>